<evidence type="ECO:0000256" key="4">
    <source>
        <dbReference type="ARBA" id="ARBA00022618"/>
    </source>
</evidence>
<dbReference type="Proteomes" id="UP000019335">
    <property type="component" value="Chromosome 12"/>
</dbReference>
<feature type="compositionally biased region" description="Polar residues" evidence="10">
    <location>
        <begin position="124"/>
        <end position="137"/>
    </location>
</feature>
<evidence type="ECO:0000256" key="6">
    <source>
        <dbReference type="ARBA" id="ARBA00022838"/>
    </source>
</evidence>
<evidence type="ECO:0000256" key="10">
    <source>
        <dbReference type="SAM" id="MobiDB-lite"/>
    </source>
</evidence>
<feature type="region of interest" description="Disordered" evidence="10">
    <location>
        <begin position="98"/>
        <end position="151"/>
    </location>
</feature>
<dbReference type="GO" id="GO:0005634">
    <property type="term" value="C:nucleus"/>
    <property type="evidence" value="ECO:0007669"/>
    <property type="project" value="UniProtKB-SubCell"/>
</dbReference>
<dbReference type="AlphaFoldDB" id="W7TDR2"/>
<evidence type="ECO:0000313" key="11">
    <source>
        <dbReference type="EMBL" id="EWM25115.1"/>
    </source>
</evidence>
<evidence type="ECO:0000256" key="3">
    <source>
        <dbReference type="ARBA" id="ARBA00022454"/>
    </source>
</evidence>
<evidence type="ECO:0000256" key="5">
    <source>
        <dbReference type="ARBA" id="ARBA00022776"/>
    </source>
</evidence>
<gene>
    <name evidence="11" type="ORF">Naga_100016g7</name>
</gene>
<keyword evidence="9" id="KW-0137">Centromere</keyword>
<keyword evidence="3" id="KW-0158">Chromosome</keyword>
<evidence type="ECO:0000313" key="12">
    <source>
        <dbReference type="Proteomes" id="UP000019335"/>
    </source>
</evidence>
<reference evidence="11 12" key="1">
    <citation type="journal article" date="2014" name="Mol. Plant">
        <title>Chromosome Scale Genome Assembly and Transcriptome Profiling of Nannochloropsis gaditana in Nitrogen Depletion.</title>
        <authorList>
            <person name="Corteggiani Carpinelli E."/>
            <person name="Telatin A."/>
            <person name="Vitulo N."/>
            <person name="Forcato C."/>
            <person name="D'Angelo M."/>
            <person name="Schiavon R."/>
            <person name="Vezzi A."/>
            <person name="Giacometti G.M."/>
            <person name="Morosinotto T."/>
            <person name="Valle G."/>
        </authorList>
    </citation>
    <scope>NUCLEOTIDE SEQUENCE [LARGE SCALE GENOMIC DNA]</scope>
    <source>
        <strain evidence="11 12">B-31</strain>
    </source>
</reference>
<sequence>MENASAQTPTARMKHLRTLFVDKYLESSTKHLCTTDIPEAFADLKSQLDGPSFNILMTMVKEKMQALGPFAQKEFQELCTELGLEDKFRQVEAQISEAATHREAASRTKGRRNARTGKEGMKSTDPQEQFGNENCNDSVADDMPPEDSARHRRMVIKRKELAELRGMQEREVTLLRDAEESLKATKDKMRAVYHDMSSLAPEAQRLLQRCTEN</sequence>
<dbReference type="GO" id="GO:0000444">
    <property type="term" value="C:MIS12/MIND type complex"/>
    <property type="evidence" value="ECO:0007669"/>
    <property type="project" value="InterPro"/>
</dbReference>
<evidence type="ECO:0000256" key="9">
    <source>
        <dbReference type="ARBA" id="ARBA00023328"/>
    </source>
</evidence>
<protein>
    <submittedName>
        <fullName evidence="11">Uncharacterized protein</fullName>
    </submittedName>
</protein>
<keyword evidence="6" id="KW-0995">Kinetochore</keyword>
<keyword evidence="7" id="KW-0539">Nucleus</keyword>
<keyword evidence="4" id="KW-0132">Cell division</keyword>
<accession>W7TDR2</accession>
<proteinExistence type="predicted"/>
<dbReference type="GO" id="GO:0051301">
    <property type="term" value="P:cell division"/>
    <property type="evidence" value="ECO:0007669"/>
    <property type="project" value="UniProtKB-KW"/>
</dbReference>
<comment type="subcellular location">
    <subcellularLocation>
        <location evidence="2">Chromosome</location>
        <location evidence="2">Centromere</location>
        <location evidence="2">Kinetochore</location>
    </subcellularLocation>
    <subcellularLocation>
        <location evidence="1">Nucleus</location>
    </subcellularLocation>
</comment>
<evidence type="ECO:0000256" key="2">
    <source>
        <dbReference type="ARBA" id="ARBA00004629"/>
    </source>
</evidence>
<organism evidence="11 12">
    <name type="scientific">Nannochloropsis gaditana</name>
    <dbReference type="NCBI Taxonomy" id="72520"/>
    <lineage>
        <taxon>Eukaryota</taxon>
        <taxon>Sar</taxon>
        <taxon>Stramenopiles</taxon>
        <taxon>Ochrophyta</taxon>
        <taxon>Eustigmatophyceae</taxon>
        <taxon>Eustigmatales</taxon>
        <taxon>Monodopsidaceae</taxon>
        <taxon>Nannochloropsis</taxon>
    </lineage>
</organism>
<dbReference type="OrthoDB" id="10280447at2759"/>
<dbReference type="EMBL" id="AZIL01001059">
    <property type="protein sequence ID" value="EWM25115.1"/>
    <property type="molecule type" value="Genomic_DNA"/>
</dbReference>
<keyword evidence="12" id="KW-1185">Reference proteome</keyword>
<evidence type="ECO:0000256" key="8">
    <source>
        <dbReference type="ARBA" id="ARBA00023306"/>
    </source>
</evidence>
<dbReference type="Pfam" id="PF03980">
    <property type="entry name" value="Nnf1"/>
    <property type="match status" value="1"/>
</dbReference>
<evidence type="ECO:0000256" key="7">
    <source>
        <dbReference type="ARBA" id="ARBA00023242"/>
    </source>
</evidence>
<keyword evidence="8" id="KW-0131">Cell cycle</keyword>
<keyword evidence="5" id="KW-0498">Mitosis</keyword>
<dbReference type="InterPro" id="IPR007128">
    <property type="entry name" value="PMF1/Nnf1"/>
</dbReference>
<evidence type="ECO:0000256" key="1">
    <source>
        <dbReference type="ARBA" id="ARBA00004123"/>
    </source>
</evidence>
<comment type="caution">
    <text evidence="11">The sequence shown here is derived from an EMBL/GenBank/DDBJ whole genome shotgun (WGS) entry which is preliminary data.</text>
</comment>
<name>W7TDR2_9STRA</name>